<evidence type="ECO:0000256" key="1">
    <source>
        <dbReference type="SAM" id="MobiDB-lite"/>
    </source>
</evidence>
<organism evidence="2">
    <name type="scientific">Palpitomonas bilix</name>
    <dbReference type="NCBI Taxonomy" id="652834"/>
    <lineage>
        <taxon>Eukaryota</taxon>
        <taxon>Eukaryota incertae sedis</taxon>
    </lineage>
</organism>
<evidence type="ECO:0008006" key="3">
    <source>
        <dbReference type="Google" id="ProtNLM"/>
    </source>
</evidence>
<accession>A0A7S3G6U1</accession>
<gene>
    <name evidence="2" type="ORF">PBIL07802_LOCUS17709</name>
</gene>
<sequence>MRAHGFEQLRSVIVDKLQAGQELSDVDITACLKAATSSEEVGSRGFVLDGWPRTEAQAILLEEAGIVPSTVVEISTSDATCRARGPIDVEPQLDSYHRSNSKSTPSSFYRRLRGNVVTVDGEQSRWAVYAAAERSVMATQQAESHYRQRISAGQPAKLSTLGGVISLDSFRRGLSAEFGGYCPVSFKGWMKMVVKEVGTSKTPRRRQHAAVHDAEYDVVEPHLCLFGGVTSFAAVGSNEKVLENAVEYDGKYYKLAGDDEVKLFLDKPDFFLHRSRIEDVPHHIPLLQTKELYAFAQHNGYCPVKLADAPEEGPVPASCLERGRRRFLAMYKGKFFALSSADALSSFLRTPWKYTDGKLPLKLPHVVPENEAQRTLPIGNLPTLGYLEQTVSAVLLSALNEVGKERPFLPSADAKTSAVRLLAGIIRANNPNAKPFQKRRAEEELAKMREDMTLVDYLSEKLAKRGGGESDEEVNSKLERYNELEEGRVYAPSSH</sequence>
<dbReference type="Gene3D" id="3.40.50.300">
    <property type="entry name" value="P-loop containing nucleotide triphosphate hydrolases"/>
    <property type="match status" value="1"/>
</dbReference>
<dbReference type="AlphaFoldDB" id="A0A7S3G6U1"/>
<feature type="region of interest" description="Disordered" evidence="1">
    <location>
        <begin position="463"/>
        <end position="495"/>
    </location>
</feature>
<proteinExistence type="predicted"/>
<reference evidence="2" key="1">
    <citation type="submission" date="2021-01" db="EMBL/GenBank/DDBJ databases">
        <authorList>
            <person name="Corre E."/>
            <person name="Pelletier E."/>
            <person name="Niang G."/>
            <person name="Scheremetjew M."/>
            <person name="Finn R."/>
            <person name="Kale V."/>
            <person name="Holt S."/>
            <person name="Cochrane G."/>
            <person name="Meng A."/>
            <person name="Brown T."/>
            <person name="Cohen L."/>
        </authorList>
    </citation>
    <scope>NUCLEOTIDE SEQUENCE</scope>
    <source>
        <strain evidence="2">NIES-2562</strain>
    </source>
</reference>
<name>A0A7S3G6U1_9EUKA</name>
<evidence type="ECO:0000313" key="2">
    <source>
        <dbReference type="EMBL" id="CAE0255455.1"/>
    </source>
</evidence>
<dbReference type="InterPro" id="IPR027417">
    <property type="entry name" value="P-loop_NTPase"/>
</dbReference>
<dbReference type="EMBL" id="HBIB01027265">
    <property type="protein sequence ID" value="CAE0255455.1"/>
    <property type="molecule type" value="Transcribed_RNA"/>
</dbReference>
<feature type="compositionally biased region" description="Basic and acidic residues" evidence="1">
    <location>
        <begin position="463"/>
        <end position="488"/>
    </location>
</feature>
<protein>
    <recommendedName>
        <fullName evidence="3">Adenylate kinase</fullName>
    </recommendedName>
</protein>